<gene>
    <name evidence="3" type="ORF">SAMN05421788_1092</name>
</gene>
<dbReference type="PANTHER" id="PTHR10900:SF77">
    <property type="entry name" value="FI19380P1"/>
    <property type="match status" value="1"/>
</dbReference>
<dbReference type="OrthoDB" id="1144324at2"/>
<dbReference type="InterPro" id="IPR000782">
    <property type="entry name" value="FAS1_domain"/>
</dbReference>
<dbReference type="STRING" id="477680.SAMN05421788_1092"/>
<dbReference type="Pfam" id="PF02469">
    <property type="entry name" value="Fasciclin"/>
    <property type="match status" value="2"/>
</dbReference>
<evidence type="ECO:0000313" key="4">
    <source>
        <dbReference type="Proteomes" id="UP000186917"/>
    </source>
</evidence>
<dbReference type="KEGG" id="fln:FLA_3673"/>
<feature type="chain" id="PRO_5030023053" evidence="1">
    <location>
        <begin position="27"/>
        <end position="316"/>
    </location>
</feature>
<feature type="signal peptide" evidence="1">
    <location>
        <begin position="1"/>
        <end position="26"/>
    </location>
</feature>
<keyword evidence="4" id="KW-1185">Reference proteome</keyword>
<dbReference type="PROSITE" id="PS51257">
    <property type="entry name" value="PROKAR_LIPOPROTEIN"/>
    <property type="match status" value="1"/>
</dbReference>
<dbReference type="RefSeq" id="WP_076381340.1">
    <property type="nucleotide sequence ID" value="NZ_AP017422.1"/>
</dbReference>
<dbReference type="InterPro" id="IPR050904">
    <property type="entry name" value="Adhesion/Biosynth-related"/>
</dbReference>
<evidence type="ECO:0000256" key="1">
    <source>
        <dbReference type="SAM" id="SignalP"/>
    </source>
</evidence>
<dbReference type="Proteomes" id="UP000186917">
    <property type="component" value="Unassembled WGS sequence"/>
</dbReference>
<dbReference type="SUPFAM" id="SSF82153">
    <property type="entry name" value="FAS1 domain"/>
    <property type="match status" value="2"/>
</dbReference>
<dbReference type="InterPro" id="IPR036378">
    <property type="entry name" value="FAS1_dom_sf"/>
</dbReference>
<feature type="domain" description="FAS1" evidence="2">
    <location>
        <begin position="30"/>
        <end position="161"/>
    </location>
</feature>
<feature type="domain" description="FAS1" evidence="2">
    <location>
        <begin position="165"/>
        <end position="312"/>
    </location>
</feature>
<proteinExistence type="predicted"/>
<dbReference type="EMBL" id="FTOR01000009">
    <property type="protein sequence ID" value="SIT29704.1"/>
    <property type="molecule type" value="Genomic_DNA"/>
</dbReference>
<protein>
    <submittedName>
        <fullName evidence="3">Uncaracterized surface protein containing fasciclin (FAS1) repeats</fullName>
    </submittedName>
</protein>
<dbReference type="Gene3D" id="2.30.180.10">
    <property type="entry name" value="FAS1 domain"/>
    <property type="match status" value="2"/>
</dbReference>
<dbReference type="SMART" id="SM00554">
    <property type="entry name" value="FAS1"/>
    <property type="match status" value="2"/>
</dbReference>
<reference evidence="4" key="1">
    <citation type="submission" date="2017-01" db="EMBL/GenBank/DDBJ databases">
        <authorList>
            <person name="Varghese N."/>
            <person name="Submissions S."/>
        </authorList>
    </citation>
    <scope>NUCLEOTIDE SEQUENCE [LARGE SCALE GENOMIC DNA]</scope>
    <source>
        <strain evidence="4">DSM 21054</strain>
    </source>
</reference>
<accession>A0A173MJI8</accession>
<evidence type="ECO:0000313" key="3">
    <source>
        <dbReference type="EMBL" id="SIT29704.1"/>
    </source>
</evidence>
<dbReference type="AlphaFoldDB" id="A0A173MJI8"/>
<dbReference type="PROSITE" id="PS50213">
    <property type="entry name" value="FAS1"/>
    <property type="match status" value="2"/>
</dbReference>
<organism evidence="3 4">
    <name type="scientific">Filimonas lacunae</name>
    <dbReference type="NCBI Taxonomy" id="477680"/>
    <lineage>
        <taxon>Bacteria</taxon>
        <taxon>Pseudomonadati</taxon>
        <taxon>Bacteroidota</taxon>
        <taxon>Chitinophagia</taxon>
        <taxon>Chitinophagales</taxon>
        <taxon>Chitinophagaceae</taxon>
        <taxon>Filimonas</taxon>
    </lineage>
</organism>
<sequence length="316" mass="34451">MKQFLYTLLVMIAGIACISSCKNKFATPPNESIAQLIDANSDYSILDSALVRTGYKSILSTSPSLTLFAPNNAAFAAAGYTLDSIKTMDTARLNKLIGYHLIGEALTPGNIKAQSRLQTLNGQYIYTSHTAIYGSRVNGLPIENSYIAASNGIIHAISQLLVSPTKTLQQFLEADTTLSLYRAALNMATDTITVFNTTVSYHTLFAPVNNAFRQAGLGTVTALSAALTTDSILKLVNHHYISATLWQTGDFIYNTQVTTASDSLIILNTEENSSNKQLGVYVRNRPALFFVPFLTKDSFATNGIIHKVDTLFWPNR</sequence>
<keyword evidence="1" id="KW-0732">Signal</keyword>
<dbReference type="PANTHER" id="PTHR10900">
    <property type="entry name" value="PERIOSTIN-RELATED"/>
    <property type="match status" value="1"/>
</dbReference>
<evidence type="ECO:0000259" key="2">
    <source>
        <dbReference type="PROSITE" id="PS50213"/>
    </source>
</evidence>
<name>A0A173MJI8_9BACT</name>